<reference evidence="1" key="2">
    <citation type="submission" date="2025-09" db="UniProtKB">
        <authorList>
            <consortium name="Ensembl"/>
        </authorList>
    </citation>
    <scope>IDENTIFICATION</scope>
</reference>
<name>A0A8D2P3B9_ZOSLA</name>
<accession>A0A8D2P3B9</accession>
<evidence type="ECO:0000313" key="2">
    <source>
        <dbReference type="Proteomes" id="UP000694401"/>
    </source>
</evidence>
<reference evidence="1" key="1">
    <citation type="submission" date="2025-08" db="UniProtKB">
        <authorList>
            <consortium name="Ensembl"/>
        </authorList>
    </citation>
    <scope>IDENTIFICATION</scope>
</reference>
<dbReference type="AlphaFoldDB" id="A0A8D2P3B9"/>
<dbReference type="InterPro" id="IPR029064">
    <property type="entry name" value="Ribosomal_eL30-like_sf"/>
</dbReference>
<proteinExistence type="predicted"/>
<keyword evidence="2" id="KW-1185">Reference proteome</keyword>
<dbReference type="Ensembl" id="ENSZLMT00000007579.1">
    <property type="protein sequence ID" value="ENSZLMP00000007372.1"/>
    <property type="gene ID" value="ENSZLMG00000005210.1"/>
</dbReference>
<sequence length="98" mass="10492">MGHGLFGAGCHHLCQQPTVTLGAEGKSDSRKTKLGFIESRLQLVVKSAEDMPWCKQALKMMLQGKAKAAIPVSNAPAFRKSELGTAVECSHTVISDPK</sequence>
<organism evidence="1 2">
    <name type="scientific">Zosterops lateralis melanops</name>
    <dbReference type="NCBI Taxonomy" id="1220523"/>
    <lineage>
        <taxon>Eukaryota</taxon>
        <taxon>Metazoa</taxon>
        <taxon>Chordata</taxon>
        <taxon>Craniata</taxon>
        <taxon>Vertebrata</taxon>
        <taxon>Euteleostomi</taxon>
        <taxon>Archelosauria</taxon>
        <taxon>Archosauria</taxon>
        <taxon>Dinosauria</taxon>
        <taxon>Saurischia</taxon>
        <taxon>Theropoda</taxon>
        <taxon>Coelurosauria</taxon>
        <taxon>Aves</taxon>
        <taxon>Neognathae</taxon>
        <taxon>Neoaves</taxon>
        <taxon>Telluraves</taxon>
        <taxon>Australaves</taxon>
        <taxon>Passeriformes</taxon>
        <taxon>Sylvioidea</taxon>
        <taxon>Zosteropidae</taxon>
        <taxon>Zosterops</taxon>
    </lineage>
</organism>
<evidence type="ECO:0000313" key="1">
    <source>
        <dbReference type="Ensembl" id="ENSZLMP00000007372.1"/>
    </source>
</evidence>
<dbReference type="Gene3D" id="3.30.1330.30">
    <property type="match status" value="1"/>
</dbReference>
<protein>
    <submittedName>
        <fullName evidence="1">Uncharacterized protein</fullName>
    </submittedName>
</protein>
<dbReference type="Proteomes" id="UP000694401">
    <property type="component" value="Unassembled WGS sequence"/>
</dbReference>